<comment type="caution">
    <text evidence="2">The sequence shown here is derived from an EMBL/GenBank/DDBJ whole genome shotgun (WGS) entry which is preliminary data.</text>
</comment>
<keyword evidence="3" id="KW-1185">Reference proteome</keyword>
<evidence type="ECO:0000256" key="1">
    <source>
        <dbReference type="SAM" id="MobiDB-lite"/>
    </source>
</evidence>
<dbReference type="AlphaFoldDB" id="A0A9P0LDL7"/>
<feature type="compositionally biased region" description="Basic residues" evidence="1">
    <location>
        <begin position="15"/>
        <end position="33"/>
    </location>
</feature>
<protein>
    <submittedName>
        <fullName evidence="2">Uncharacterized protein</fullName>
    </submittedName>
</protein>
<reference evidence="2" key="1">
    <citation type="submission" date="2022-03" db="EMBL/GenBank/DDBJ databases">
        <authorList>
            <person name="Sayadi A."/>
        </authorList>
    </citation>
    <scope>NUCLEOTIDE SEQUENCE</scope>
</reference>
<evidence type="ECO:0000313" key="2">
    <source>
        <dbReference type="EMBL" id="CAH1990268.1"/>
    </source>
</evidence>
<gene>
    <name evidence="2" type="ORF">ACAOBT_LOCUS19554</name>
</gene>
<feature type="region of interest" description="Disordered" evidence="1">
    <location>
        <begin position="14"/>
        <end position="46"/>
    </location>
</feature>
<dbReference type="EMBL" id="CAKOFQ010007083">
    <property type="protein sequence ID" value="CAH1990268.1"/>
    <property type="molecule type" value="Genomic_DNA"/>
</dbReference>
<dbReference type="Proteomes" id="UP001152888">
    <property type="component" value="Unassembled WGS sequence"/>
</dbReference>
<sequence length="70" mass="8328">MKKEEKQKIIEEKQKLKKKKHQNQIRQKGKRPRHESTDESDNEDDTSCLYCSGLYSESVEGWINCIKCNK</sequence>
<accession>A0A9P0LDL7</accession>
<evidence type="ECO:0000313" key="3">
    <source>
        <dbReference type="Proteomes" id="UP001152888"/>
    </source>
</evidence>
<proteinExistence type="predicted"/>
<organism evidence="2 3">
    <name type="scientific">Acanthoscelides obtectus</name>
    <name type="common">Bean weevil</name>
    <name type="synonym">Bruchus obtectus</name>
    <dbReference type="NCBI Taxonomy" id="200917"/>
    <lineage>
        <taxon>Eukaryota</taxon>
        <taxon>Metazoa</taxon>
        <taxon>Ecdysozoa</taxon>
        <taxon>Arthropoda</taxon>
        <taxon>Hexapoda</taxon>
        <taxon>Insecta</taxon>
        <taxon>Pterygota</taxon>
        <taxon>Neoptera</taxon>
        <taxon>Endopterygota</taxon>
        <taxon>Coleoptera</taxon>
        <taxon>Polyphaga</taxon>
        <taxon>Cucujiformia</taxon>
        <taxon>Chrysomeloidea</taxon>
        <taxon>Chrysomelidae</taxon>
        <taxon>Bruchinae</taxon>
        <taxon>Bruchini</taxon>
        <taxon>Acanthoscelides</taxon>
    </lineage>
</organism>
<name>A0A9P0LDL7_ACAOB</name>